<gene>
    <name evidence="2" type="ORF">EDB95_1083</name>
</gene>
<feature type="transmembrane region" description="Helical" evidence="1">
    <location>
        <begin position="106"/>
        <end position="124"/>
    </location>
</feature>
<dbReference type="InterPro" id="IPR049458">
    <property type="entry name" value="EpsG-like"/>
</dbReference>
<feature type="transmembrane region" description="Helical" evidence="1">
    <location>
        <begin position="178"/>
        <end position="195"/>
    </location>
</feature>
<organism evidence="2 3">
    <name type="scientific">Dinghuibacter silviterrae</name>
    <dbReference type="NCBI Taxonomy" id="1539049"/>
    <lineage>
        <taxon>Bacteria</taxon>
        <taxon>Pseudomonadati</taxon>
        <taxon>Bacteroidota</taxon>
        <taxon>Chitinophagia</taxon>
        <taxon>Chitinophagales</taxon>
        <taxon>Chitinophagaceae</taxon>
        <taxon>Dinghuibacter</taxon>
    </lineage>
</organism>
<dbReference type="Pfam" id="PF14897">
    <property type="entry name" value="EpsG"/>
    <property type="match status" value="1"/>
</dbReference>
<reference evidence="2 3" key="1">
    <citation type="submission" date="2019-03" db="EMBL/GenBank/DDBJ databases">
        <title>Genomic Encyclopedia of Type Strains, Phase IV (KMG-IV): sequencing the most valuable type-strain genomes for metagenomic binning, comparative biology and taxonomic classification.</title>
        <authorList>
            <person name="Goeker M."/>
        </authorList>
    </citation>
    <scope>NUCLEOTIDE SEQUENCE [LARGE SCALE GENOMIC DNA]</scope>
    <source>
        <strain evidence="2 3">DSM 100059</strain>
    </source>
</reference>
<name>A0A4R8DRT2_9BACT</name>
<keyword evidence="3" id="KW-1185">Reference proteome</keyword>
<accession>A0A4R8DRT2</accession>
<keyword evidence="2" id="KW-0808">Transferase</keyword>
<feature type="transmembrane region" description="Helical" evidence="1">
    <location>
        <begin position="18"/>
        <end position="39"/>
    </location>
</feature>
<feature type="transmembrane region" description="Helical" evidence="1">
    <location>
        <begin position="288"/>
        <end position="306"/>
    </location>
</feature>
<dbReference type="GO" id="GO:0016740">
    <property type="term" value="F:transferase activity"/>
    <property type="evidence" value="ECO:0007669"/>
    <property type="project" value="UniProtKB-KW"/>
</dbReference>
<evidence type="ECO:0000256" key="1">
    <source>
        <dbReference type="SAM" id="Phobius"/>
    </source>
</evidence>
<keyword evidence="1" id="KW-0472">Membrane</keyword>
<dbReference type="EMBL" id="SODV01000001">
    <property type="protein sequence ID" value="TDX00067.1"/>
    <property type="molecule type" value="Genomic_DNA"/>
</dbReference>
<feature type="transmembrane region" description="Helical" evidence="1">
    <location>
        <begin position="144"/>
        <end position="171"/>
    </location>
</feature>
<feature type="transmembrane region" description="Helical" evidence="1">
    <location>
        <begin position="79"/>
        <end position="99"/>
    </location>
</feature>
<proteinExistence type="predicted"/>
<evidence type="ECO:0000313" key="3">
    <source>
        <dbReference type="Proteomes" id="UP000294498"/>
    </source>
</evidence>
<keyword evidence="1" id="KW-1133">Transmembrane helix</keyword>
<dbReference type="Proteomes" id="UP000294498">
    <property type="component" value="Unassembled WGS sequence"/>
</dbReference>
<dbReference type="AlphaFoldDB" id="A0A4R8DRT2"/>
<comment type="caution">
    <text evidence="2">The sequence shown here is derived from an EMBL/GenBank/DDBJ whole genome shotgun (WGS) entry which is preliminary data.</text>
</comment>
<feature type="transmembrane region" description="Helical" evidence="1">
    <location>
        <begin position="259"/>
        <end position="282"/>
    </location>
</feature>
<dbReference type="RefSeq" id="WP_246073676.1">
    <property type="nucleotide sequence ID" value="NZ_SODV01000001.1"/>
</dbReference>
<sequence length="360" mass="42136">MLGLFAFYDLFLKSGKYYFVYICFVVAWLIFHDGFRWGVGTDWEVYHNYFSECLDRTEEGFEPGYVLLSKAIRSITDNYSVFLIVHAIIVYSLVSYTIIKYSVSPLLSYFLFYCIMLTYMGMNREYISFAICVFSFRFILERRIWPFLLCIFVAFWFHLTAIMFVFAYFLNRPISTKVMIWVLGAAVAISLSGILNKLPLNLVLVGGAVGDKLDFYSSSYSLETNMLATFLGLLKRCIWVCLAMFFRKGIKNMDDRFNFVFNLYFIGTVVYVIFNNSILQIVVARGLIYYNIAEIFLVPYLVSIFAKGITQRVFFSLICIYCWLVMQKGMNFYKENLDVDIFRPYNSVLVDDQYDAMDKL</sequence>
<feature type="transmembrane region" description="Helical" evidence="1">
    <location>
        <begin position="226"/>
        <end position="247"/>
    </location>
</feature>
<keyword evidence="1" id="KW-0812">Transmembrane</keyword>
<protein>
    <submittedName>
        <fullName evidence="2">EpsG-like putative glucosyltransferase</fullName>
    </submittedName>
</protein>
<evidence type="ECO:0000313" key="2">
    <source>
        <dbReference type="EMBL" id="TDX00067.1"/>
    </source>
</evidence>
<feature type="transmembrane region" description="Helical" evidence="1">
    <location>
        <begin position="313"/>
        <end position="330"/>
    </location>
</feature>